<accession>A0A9P7Z4Q4</accession>
<dbReference type="PANTHER" id="PTHR46116">
    <property type="entry name" value="(E3-INDEPENDENT) E2 UBIQUITIN-CONJUGATING ENZYME"/>
    <property type="match status" value="1"/>
</dbReference>
<dbReference type="PROSITE" id="PS50127">
    <property type="entry name" value="UBC_2"/>
    <property type="match status" value="1"/>
</dbReference>
<dbReference type="AlphaFoldDB" id="A0A9P7Z4Q4"/>
<dbReference type="OrthoDB" id="47801at2759"/>
<dbReference type="InterPro" id="IPR016135">
    <property type="entry name" value="UBQ-conjugating_enzyme/RWD"/>
</dbReference>
<gene>
    <name evidence="6" type="ORF">BJ878DRAFT_501981</name>
</gene>
<evidence type="ECO:0000256" key="3">
    <source>
        <dbReference type="SAM" id="MobiDB-lite"/>
    </source>
</evidence>
<feature type="region of interest" description="Disordered" evidence="3">
    <location>
        <begin position="193"/>
        <end position="219"/>
    </location>
</feature>
<reference evidence="6" key="1">
    <citation type="journal article" date="2021" name="IMA Fungus">
        <title>Genomic characterization of three marine fungi, including Emericellopsis atlantica sp. nov. with signatures of a generalist lifestyle and marine biomass degradation.</title>
        <authorList>
            <person name="Hagestad O.C."/>
            <person name="Hou L."/>
            <person name="Andersen J.H."/>
            <person name="Hansen E.H."/>
            <person name="Altermark B."/>
            <person name="Li C."/>
            <person name="Kuhnert E."/>
            <person name="Cox R.J."/>
            <person name="Crous P.W."/>
            <person name="Spatafora J.W."/>
            <person name="Lail K."/>
            <person name="Amirebrahimi M."/>
            <person name="Lipzen A."/>
            <person name="Pangilinan J."/>
            <person name="Andreopoulos W."/>
            <person name="Hayes R.D."/>
            <person name="Ng V."/>
            <person name="Grigoriev I.V."/>
            <person name="Jackson S.A."/>
            <person name="Sutton T.D.S."/>
            <person name="Dobson A.D.W."/>
            <person name="Rama T."/>
        </authorList>
    </citation>
    <scope>NUCLEOTIDE SEQUENCE</scope>
    <source>
        <strain evidence="6">TRa3180A</strain>
    </source>
</reference>
<dbReference type="EMBL" id="MU253853">
    <property type="protein sequence ID" value="KAG9245317.1"/>
    <property type="molecule type" value="Genomic_DNA"/>
</dbReference>
<proteinExistence type="predicted"/>
<evidence type="ECO:0000259" key="5">
    <source>
        <dbReference type="PROSITE" id="PS50127"/>
    </source>
</evidence>
<dbReference type="Gene3D" id="3.10.110.10">
    <property type="entry name" value="Ubiquitin Conjugating Enzyme"/>
    <property type="match status" value="1"/>
</dbReference>
<evidence type="ECO:0000256" key="2">
    <source>
        <dbReference type="ARBA" id="ARBA00022786"/>
    </source>
</evidence>
<feature type="domain" description="UBC core" evidence="5">
    <location>
        <begin position="461"/>
        <end position="636"/>
    </location>
</feature>
<feature type="signal peptide" evidence="4">
    <location>
        <begin position="1"/>
        <end position="19"/>
    </location>
</feature>
<keyword evidence="7" id="KW-1185">Reference proteome</keyword>
<keyword evidence="2" id="KW-0833">Ubl conjugation pathway</keyword>
<keyword evidence="1" id="KW-0808">Transferase</keyword>
<evidence type="ECO:0000256" key="4">
    <source>
        <dbReference type="SAM" id="SignalP"/>
    </source>
</evidence>
<keyword evidence="4" id="KW-0732">Signal</keyword>
<name>A0A9P7Z4Q4_9HELO</name>
<dbReference type="SMART" id="SM00212">
    <property type="entry name" value="UBCc"/>
    <property type="match status" value="1"/>
</dbReference>
<dbReference type="GO" id="GO:0016740">
    <property type="term" value="F:transferase activity"/>
    <property type="evidence" value="ECO:0007669"/>
    <property type="project" value="UniProtKB-KW"/>
</dbReference>
<evidence type="ECO:0000313" key="7">
    <source>
        <dbReference type="Proteomes" id="UP000887226"/>
    </source>
</evidence>
<evidence type="ECO:0000256" key="1">
    <source>
        <dbReference type="ARBA" id="ARBA00022679"/>
    </source>
</evidence>
<feature type="region of interest" description="Disordered" evidence="3">
    <location>
        <begin position="67"/>
        <end position="87"/>
    </location>
</feature>
<feature type="chain" id="PRO_5040182052" description="UBC core domain-containing protein" evidence="4">
    <location>
        <begin position="20"/>
        <end position="798"/>
    </location>
</feature>
<dbReference type="Pfam" id="PF00179">
    <property type="entry name" value="UQ_con"/>
    <property type="match status" value="1"/>
</dbReference>
<protein>
    <recommendedName>
        <fullName evidence="5">UBC core domain-containing protein</fullName>
    </recommendedName>
</protein>
<organism evidence="6 7">
    <name type="scientific">Calycina marina</name>
    <dbReference type="NCBI Taxonomy" id="1763456"/>
    <lineage>
        <taxon>Eukaryota</taxon>
        <taxon>Fungi</taxon>
        <taxon>Dikarya</taxon>
        <taxon>Ascomycota</taxon>
        <taxon>Pezizomycotina</taxon>
        <taxon>Leotiomycetes</taxon>
        <taxon>Helotiales</taxon>
        <taxon>Pezizellaceae</taxon>
        <taxon>Calycina</taxon>
    </lineage>
</organism>
<evidence type="ECO:0000313" key="6">
    <source>
        <dbReference type="EMBL" id="KAG9245317.1"/>
    </source>
</evidence>
<dbReference type="InterPro" id="IPR000608">
    <property type="entry name" value="UBC"/>
</dbReference>
<comment type="caution">
    <text evidence="6">The sequence shown here is derived from an EMBL/GenBank/DDBJ whole genome shotgun (WGS) entry which is preliminary data.</text>
</comment>
<dbReference type="Proteomes" id="UP000887226">
    <property type="component" value="Unassembled WGS sequence"/>
</dbReference>
<dbReference type="SUPFAM" id="SSF54495">
    <property type="entry name" value="UBC-like"/>
    <property type="match status" value="1"/>
</dbReference>
<sequence length="798" mass="89668">MYGLLALLYLSLSLRLGLSLPHDTNMRGFLKSFRPKRDTSTSTSRRNQAKTIMSNIKATAKSKIPGSKIFRGRTQQRPSDSSRPKDLQTFISNVSDPMEQLNSLNFGGFFHLKCQNCRPASSLQLNEDLCSERAQYCKKCRIWTCGGCGKTTTAKESGAGDLAPPCCEAGQLFRIWAILGKFDKKMIDSQLKHNVSRSKTDPTNKKQKSGIGYGGRHDPYDSDNVAGDFKDFKPVGEADADSTVSLVVEIVAKELTLETKETLAFHTLVLNLFRHSLLFDSISNLLRNDSLDNITERYDLYEKLFAFLTIVSGHDELCKIMVCPRPCLEGSPGLWQISNAWYKIPDEMRHTVLVNFENTYRQALTFSNLAEKHSSSKSRGKQKLEQERTKALTKAIVTLYDSLITNHKPTSDAATLVEANNPQAEWTTFMVSNKVTFTDEVLKFHRYATVSNLQKTSTVSGRSNRVSKEIANMMTSLPDNVFLRVAESRSDFMKVLIVGVEGSPYAGGLFPFDIHLDHKYPQSPPKMDFVLENVDNDMDGHPINPNLHAASGKVCLSILNTWDGDASQKWQPNKSTLLSVLVSVQAMILGAPCPYLNEPGRETHDPDSNPAVADTKRTQSKVVRRAIIPWLEKLKDPVTDSKDAIWREISGMYWKHHARAVQQIITEKWAPSNPALISYSKHENIFPAAKANMEKYNAVKELTKLVLWVETNPEALTMAATSDLAEVESLRKKRKRESTGESEDDRNKKWVYTGRSVKHDTRFLIRSLELRVESRTTLGAFCFLSALFTLFDCPPPNS</sequence>